<sequence length="66" mass="7256">MRTMLLAGKRAVHTVPLHPSAFVRSLLAFNLPFSFPLSQLYRCIDSLSLDVMPLLAAVSALLLFIA</sequence>
<protein>
    <submittedName>
        <fullName evidence="1">Uncharacterized protein</fullName>
    </submittedName>
</protein>
<reference evidence="1 2" key="1">
    <citation type="submission" date="2014-04" db="EMBL/GenBank/DDBJ databases">
        <authorList>
            <consortium name="DOE Joint Genome Institute"/>
            <person name="Kuo A."/>
            <person name="Girlanda M."/>
            <person name="Perotto S."/>
            <person name="Kohler A."/>
            <person name="Nagy L.G."/>
            <person name="Floudas D."/>
            <person name="Copeland A."/>
            <person name="Barry K.W."/>
            <person name="Cichocki N."/>
            <person name="Veneault-Fourrey C."/>
            <person name="LaButti K."/>
            <person name="Lindquist E.A."/>
            <person name="Lipzen A."/>
            <person name="Lundell T."/>
            <person name="Morin E."/>
            <person name="Murat C."/>
            <person name="Sun H."/>
            <person name="Tunlid A."/>
            <person name="Henrissat B."/>
            <person name="Grigoriev I.V."/>
            <person name="Hibbett D.S."/>
            <person name="Martin F."/>
            <person name="Nordberg H.P."/>
            <person name="Cantor M.N."/>
            <person name="Hua S.X."/>
        </authorList>
    </citation>
    <scope>NUCLEOTIDE SEQUENCE [LARGE SCALE GENOMIC DNA]</scope>
    <source>
        <strain evidence="1 2">MUT 4182</strain>
    </source>
</reference>
<name>A0A0C3QWS0_9AGAM</name>
<evidence type="ECO:0000313" key="1">
    <source>
        <dbReference type="EMBL" id="KIO34341.1"/>
    </source>
</evidence>
<dbReference type="Proteomes" id="UP000054248">
    <property type="component" value="Unassembled WGS sequence"/>
</dbReference>
<dbReference type="HOGENOM" id="CLU_2833042_0_0_1"/>
<accession>A0A0C3QWS0</accession>
<keyword evidence="2" id="KW-1185">Reference proteome</keyword>
<evidence type="ECO:0000313" key="2">
    <source>
        <dbReference type="Proteomes" id="UP000054248"/>
    </source>
</evidence>
<organism evidence="1 2">
    <name type="scientific">Tulasnella calospora MUT 4182</name>
    <dbReference type="NCBI Taxonomy" id="1051891"/>
    <lineage>
        <taxon>Eukaryota</taxon>
        <taxon>Fungi</taxon>
        <taxon>Dikarya</taxon>
        <taxon>Basidiomycota</taxon>
        <taxon>Agaricomycotina</taxon>
        <taxon>Agaricomycetes</taxon>
        <taxon>Cantharellales</taxon>
        <taxon>Tulasnellaceae</taxon>
        <taxon>Tulasnella</taxon>
    </lineage>
</organism>
<dbReference type="EMBL" id="KN822943">
    <property type="protein sequence ID" value="KIO34341.1"/>
    <property type="molecule type" value="Genomic_DNA"/>
</dbReference>
<dbReference type="AlphaFoldDB" id="A0A0C3QWS0"/>
<gene>
    <name evidence="1" type="ORF">M407DRAFT_240658</name>
</gene>
<proteinExistence type="predicted"/>
<reference evidence="2" key="2">
    <citation type="submission" date="2015-01" db="EMBL/GenBank/DDBJ databases">
        <title>Evolutionary Origins and Diversification of the Mycorrhizal Mutualists.</title>
        <authorList>
            <consortium name="DOE Joint Genome Institute"/>
            <consortium name="Mycorrhizal Genomics Consortium"/>
            <person name="Kohler A."/>
            <person name="Kuo A."/>
            <person name="Nagy L.G."/>
            <person name="Floudas D."/>
            <person name="Copeland A."/>
            <person name="Barry K.W."/>
            <person name="Cichocki N."/>
            <person name="Veneault-Fourrey C."/>
            <person name="LaButti K."/>
            <person name="Lindquist E.A."/>
            <person name="Lipzen A."/>
            <person name="Lundell T."/>
            <person name="Morin E."/>
            <person name="Murat C."/>
            <person name="Riley R."/>
            <person name="Ohm R."/>
            <person name="Sun H."/>
            <person name="Tunlid A."/>
            <person name="Henrissat B."/>
            <person name="Grigoriev I.V."/>
            <person name="Hibbett D.S."/>
            <person name="Martin F."/>
        </authorList>
    </citation>
    <scope>NUCLEOTIDE SEQUENCE [LARGE SCALE GENOMIC DNA]</scope>
    <source>
        <strain evidence="2">MUT 4182</strain>
    </source>
</reference>